<evidence type="ECO:0000256" key="1">
    <source>
        <dbReference type="SAM" id="Coils"/>
    </source>
</evidence>
<dbReference type="OrthoDB" id="2270519at2759"/>
<gene>
    <name evidence="2" type="ORF">CU098_012813</name>
</gene>
<feature type="coiled-coil region" evidence="1">
    <location>
        <begin position="77"/>
        <end position="104"/>
    </location>
</feature>
<dbReference type="EMBL" id="PJQM01000703">
    <property type="protein sequence ID" value="RCI04365.1"/>
    <property type="molecule type" value="Genomic_DNA"/>
</dbReference>
<comment type="caution">
    <text evidence="2">The sequence shown here is derived from an EMBL/GenBank/DDBJ whole genome shotgun (WGS) entry which is preliminary data.</text>
</comment>
<name>A0A367KQ60_RHIST</name>
<keyword evidence="1" id="KW-0175">Coiled coil</keyword>
<accession>A0A367KQ60</accession>
<protein>
    <submittedName>
        <fullName evidence="2">Uncharacterized protein</fullName>
    </submittedName>
</protein>
<sequence>NTIELTKFLNTIYLLFDPKNEEVYENKCLTINEILATVWKYSDLHEDKGAIGSIKRKESESQTKRARSLYVVKKEFIENIIKDITEYREEYKEHIQKLKKENHNIIGYARKSEGKVDDEDRTRLIQLMCDRLRERSLVDKLFVSFCSNANHPISERNLNVDEKIDEKLYADGNTQEMLQYININKKICLVVLDYAGLTTDPNDLKKFLENNKNVEKVIVDNLPQNNKAEIFERREILNNPSRLEAFKCRSNTCQRSK</sequence>
<dbReference type="AlphaFoldDB" id="A0A367KQ60"/>
<keyword evidence="3" id="KW-1185">Reference proteome</keyword>
<reference evidence="2 3" key="1">
    <citation type="journal article" date="2018" name="G3 (Bethesda)">
        <title>Phylogenetic and Phylogenomic Definition of Rhizopus Species.</title>
        <authorList>
            <person name="Gryganskyi A.P."/>
            <person name="Golan J."/>
            <person name="Dolatabadi S."/>
            <person name="Mondo S."/>
            <person name="Robb S."/>
            <person name="Idnurm A."/>
            <person name="Muszewska A."/>
            <person name="Steczkiewicz K."/>
            <person name="Masonjones S."/>
            <person name="Liao H.L."/>
            <person name="Gajdeczka M.T."/>
            <person name="Anike F."/>
            <person name="Vuek A."/>
            <person name="Anishchenko I.M."/>
            <person name="Voigt K."/>
            <person name="de Hoog G.S."/>
            <person name="Smith M.E."/>
            <person name="Heitman J."/>
            <person name="Vilgalys R."/>
            <person name="Stajich J.E."/>
        </authorList>
    </citation>
    <scope>NUCLEOTIDE SEQUENCE [LARGE SCALE GENOMIC DNA]</scope>
    <source>
        <strain evidence="2 3">LSU 92-RS-03</strain>
    </source>
</reference>
<feature type="non-terminal residue" evidence="2">
    <location>
        <position position="1"/>
    </location>
</feature>
<organism evidence="2 3">
    <name type="scientific">Rhizopus stolonifer</name>
    <name type="common">Rhizopus nigricans</name>
    <dbReference type="NCBI Taxonomy" id="4846"/>
    <lineage>
        <taxon>Eukaryota</taxon>
        <taxon>Fungi</taxon>
        <taxon>Fungi incertae sedis</taxon>
        <taxon>Mucoromycota</taxon>
        <taxon>Mucoromycotina</taxon>
        <taxon>Mucoromycetes</taxon>
        <taxon>Mucorales</taxon>
        <taxon>Mucorineae</taxon>
        <taxon>Rhizopodaceae</taxon>
        <taxon>Rhizopus</taxon>
    </lineage>
</organism>
<proteinExistence type="predicted"/>
<evidence type="ECO:0000313" key="3">
    <source>
        <dbReference type="Proteomes" id="UP000253551"/>
    </source>
</evidence>
<dbReference type="Proteomes" id="UP000253551">
    <property type="component" value="Unassembled WGS sequence"/>
</dbReference>
<evidence type="ECO:0000313" key="2">
    <source>
        <dbReference type="EMBL" id="RCI04365.1"/>
    </source>
</evidence>